<name>A0ABY2S6F8_9PSEU</name>
<organism evidence="2 3">
    <name type="scientific">Prauserella endophytica</name>
    <dbReference type="NCBI Taxonomy" id="1592324"/>
    <lineage>
        <taxon>Bacteria</taxon>
        <taxon>Bacillati</taxon>
        <taxon>Actinomycetota</taxon>
        <taxon>Actinomycetes</taxon>
        <taxon>Pseudonocardiales</taxon>
        <taxon>Pseudonocardiaceae</taxon>
        <taxon>Prauserella</taxon>
        <taxon>Prauserella coralliicola group</taxon>
    </lineage>
</organism>
<comment type="caution">
    <text evidence="2">The sequence shown here is derived from an EMBL/GenBank/DDBJ whole genome shotgun (WGS) entry which is preliminary data.</text>
</comment>
<dbReference type="SUPFAM" id="SSF54427">
    <property type="entry name" value="NTF2-like"/>
    <property type="match status" value="1"/>
</dbReference>
<dbReference type="InterPro" id="IPR032710">
    <property type="entry name" value="NTF2-like_dom_sf"/>
</dbReference>
<accession>A0ABY2S6F8</accession>
<dbReference type="Gene3D" id="3.10.450.50">
    <property type="match status" value="1"/>
</dbReference>
<dbReference type="Proteomes" id="UP000309992">
    <property type="component" value="Unassembled WGS sequence"/>
</dbReference>
<protein>
    <submittedName>
        <fullName evidence="2">Nuclear transport factor 2 family protein</fullName>
    </submittedName>
</protein>
<gene>
    <name evidence="2" type="ORF">FCN18_13105</name>
</gene>
<evidence type="ECO:0000313" key="2">
    <source>
        <dbReference type="EMBL" id="TKG71056.1"/>
    </source>
</evidence>
<reference evidence="2 3" key="1">
    <citation type="journal article" date="2015" name="Antonie Van Leeuwenhoek">
        <title>Prauserella endophytica sp. nov., an endophytic actinobacterium isolated from Tamarix taklamakanensis.</title>
        <authorList>
            <person name="Liu J.M."/>
            <person name="Habden X."/>
            <person name="Guo L."/>
            <person name="Tuo L."/>
            <person name="Jiang Z.K."/>
            <person name="Liu S.W."/>
            <person name="Liu X.F."/>
            <person name="Chen L."/>
            <person name="Li R.F."/>
            <person name="Zhang Y.Q."/>
            <person name="Sun C.H."/>
        </authorList>
    </citation>
    <scope>NUCLEOTIDE SEQUENCE [LARGE SCALE GENOMIC DNA]</scope>
    <source>
        <strain evidence="2 3">CGMCC 4.7182</strain>
    </source>
</reference>
<evidence type="ECO:0000313" key="3">
    <source>
        <dbReference type="Proteomes" id="UP000309992"/>
    </source>
</evidence>
<sequence length="143" mass="15776">MSPSVVAPETLAAVQQLYGEQSHLIDEGHARDWALTFTTDGEFVSPSYPAPVTGTDALTAFAERFAADARARGEVTRHVLTNLFVRSAGERHATVQAYLQIVTTPGGEPSRLVRQTTITDDLVQCGDGWRIRRRVVRRDDQPQ</sequence>
<dbReference type="InterPro" id="IPR037401">
    <property type="entry name" value="SnoaL-like"/>
</dbReference>
<dbReference type="RefSeq" id="WP_137095166.1">
    <property type="nucleotide sequence ID" value="NZ_SWMS01000006.1"/>
</dbReference>
<dbReference type="EMBL" id="SWMS01000006">
    <property type="protein sequence ID" value="TKG71056.1"/>
    <property type="molecule type" value="Genomic_DNA"/>
</dbReference>
<keyword evidence="3" id="KW-1185">Reference proteome</keyword>
<dbReference type="CDD" id="cd00531">
    <property type="entry name" value="NTF2_like"/>
    <property type="match status" value="1"/>
</dbReference>
<proteinExistence type="predicted"/>
<dbReference type="Pfam" id="PF13577">
    <property type="entry name" value="SnoaL_4"/>
    <property type="match status" value="1"/>
</dbReference>
<evidence type="ECO:0000259" key="1">
    <source>
        <dbReference type="Pfam" id="PF13577"/>
    </source>
</evidence>
<feature type="domain" description="SnoaL-like" evidence="1">
    <location>
        <begin position="11"/>
        <end position="134"/>
    </location>
</feature>